<keyword evidence="2" id="KW-1185">Reference proteome</keyword>
<name>A0A812M367_9DINO</name>
<comment type="caution">
    <text evidence="1">The sequence shown here is derived from an EMBL/GenBank/DDBJ whole genome shotgun (WGS) entry which is preliminary data.</text>
</comment>
<feature type="non-terminal residue" evidence="1">
    <location>
        <position position="328"/>
    </location>
</feature>
<evidence type="ECO:0000313" key="1">
    <source>
        <dbReference type="EMBL" id="CAE7251282.1"/>
    </source>
</evidence>
<protein>
    <submittedName>
        <fullName evidence="1">ABCC2 protein</fullName>
    </submittedName>
</protein>
<evidence type="ECO:0000313" key="2">
    <source>
        <dbReference type="Proteomes" id="UP000601435"/>
    </source>
</evidence>
<dbReference type="AlphaFoldDB" id="A0A812M367"/>
<proteinExistence type="predicted"/>
<organism evidence="1 2">
    <name type="scientific">Symbiodinium necroappetens</name>
    <dbReference type="NCBI Taxonomy" id="1628268"/>
    <lineage>
        <taxon>Eukaryota</taxon>
        <taxon>Sar</taxon>
        <taxon>Alveolata</taxon>
        <taxon>Dinophyceae</taxon>
        <taxon>Suessiales</taxon>
        <taxon>Symbiodiniaceae</taxon>
        <taxon>Symbiodinium</taxon>
    </lineage>
</organism>
<sequence>MHVVGPHPAITTHHVKVLVDSKDRLYLNKREGSRGPKVPGNVMLLYDESKDDFVDISHNIDIRNMLGQCCGPMGGTVVDPNGTIYGSTEWGIWQLDAADNFTWNKIDYYWGNAKLKWLGQHLFHQPRGNKFIRQNVETLRRHEIAPPTFGNSTELHLSGAVLMEGGERLVTFVRENRRRRDDPTRRRRRNEGTIMTMTKDISSLPPKDRNLQASLATYLPEEGEAVGAAFTSDGKIIVAGTFASLGKLLLLDESGVQTEYSLGNVTVYDLDAMVNESSLVVSGSFGVKRVDVSATNFSEVWSWTPEDLSGEVRVSTAAGKTAVLYQKT</sequence>
<dbReference type="OrthoDB" id="4865934at2759"/>
<dbReference type="Proteomes" id="UP000601435">
    <property type="component" value="Unassembled WGS sequence"/>
</dbReference>
<dbReference type="EMBL" id="CAJNJA010009853">
    <property type="protein sequence ID" value="CAE7251282.1"/>
    <property type="molecule type" value="Genomic_DNA"/>
</dbReference>
<accession>A0A812M367</accession>
<reference evidence="1" key="1">
    <citation type="submission" date="2021-02" db="EMBL/GenBank/DDBJ databases">
        <authorList>
            <person name="Dougan E. K."/>
            <person name="Rhodes N."/>
            <person name="Thang M."/>
            <person name="Chan C."/>
        </authorList>
    </citation>
    <scope>NUCLEOTIDE SEQUENCE</scope>
</reference>
<gene>
    <name evidence="1" type="primary">ABCC2</name>
    <name evidence="1" type="ORF">SNEC2469_LOCUS5224</name>
</gene>